<dbReference type="Proteomes" id="UP001159405">
    <property type="component" value="Unassembled WGS sequence"/>
</dbReference>
<reference evidence="2 3" key="1">
    <citation type="submission" date="2022-05" db="EMBL/GenBank/DDBJ databases">
        <authorList>
            <consortium name="Genoscope - CEA"/>
            <person name="William W."/>
        </authorList>
    </citation>
    <scope>NUCLEOTIDE SEQUENCE [LARGE SCALE GENOMIC DNA]</scope>
</reference>
<comment type="caution">
    <text evidence="2">The sequence shown here is derived from an EMBL/GenBank/DDBJ whole genome shotgun (WGS) entry which is preliminary data.</text>
</comment>
<evidence type="ECO:0000313" key="2">
    <source>
        <dbReference type="EMBL" id="CAH3044736.1"/>
    </source>
</evidence>
<keyword evidence="1" id="KW-0812">Transmembrane</keyword>
<gene>
    <name evidence="2" type="ORF">PLOB_00004441</name>
</gene>
<proteinExistence type="predicted"/>
<accession>A0ABN8N7D8</accession>
<protein>
    <recommendedName>
        <fullName evidence="4">Nuclease HARBI1</fullName>
    </recommendedName>
</protein>
<keyword evidence="3" id="KW-1185">Reference proteome</keyword>
<evidence type="ECO:0000313" key="3">
    <source>
        <dbReference type="Proteomes" id="UP001159405"/>
    </source>
</evidence>
<evidence type="ECO:0008006" key="4">
    <source>
        <dbReference type="Google" id="ProtNLM"/>
    </source>
</evidence>
<name>A0ABN8N7D8_9CNID</name>
<feature type="non-terminal residue" evidence="2">
    <location>
        <position position="1"/>
    </location>
</feature>
<evidence type="ECO:0000256" key="1">
    <source>
        <dbReference type="SAM" id="Phobius"/>
    </source>
</evidence>
<organism evidence="2 3">
    <name type="scientific">Porites lobata</name>
    <dbReference type="NCBI Taxonomy" id="104759"/>
    <lineage>
        <taxon>Eukaryota</taxon>
        <taxon>Metazoa</taxon>
        <taxon>Cnidaria</taxon>
        <taxon>Anthozoa</taxon>
        <taxon>Hexacorallia</taxon>
        <taxon>Scleractinia</taxon>
        <taxon>Fungiina</taxon>
        <taxon>Poritidae</taxon>
        <taxon>Porites</taxon>
    </lineage>
</organism>
<sequence>FPGVVGCIDGTHVRIQAPNKNENDYVNRKGFHSINAQGKAITKFSPHVFKQEFPFQALFSLALAFLVAVSMPCAALQGHQRVKFGGSDE</sequence>
<keyword evidence="1" id="KW-0472">Membrane</keyword>
<dbReference type="EMBL" id="CALNXK010000012">
    <property type="protein sequence ID" value="CAH3044736.1"/>
    <property type="molecule type" value="Genomic_DNA"/>
</dbReference>
<feature type="transmembrane region" description="Helical" evidence="1">
    <location>
        <begin position="53"/>
        <end position="76"/>
    </location>
</feature>
<keyword evidence="1" id="KW-1133">Transmembrane helix</keyword>